<feature type="chain" id="PRO_5002211646" evidence="1">
    <location>
        <begin position="21"/>
        <end position="148"/>
    </location>
</feature>
<feature type="signal peptide" evidence="1">
    <location>
        <begin position="1"/>
        <end position="20"/>
    </location>
</feature>
<proteinExistence type="predicted"/>
<evidence type="ECO:0000313" key="3">
    <source>
        <dbReference type="EMBL" id="JAG70893.1"/>
    </source>
</evidence>
<reference evidence="3" key="1">
    <citation type="submission" date="2015-01" db="EMBL/GenBank/DDBJ databases">
        <title>Transcriptome Assembly of Fopius arisanus.</title>
        <authorList>
            <person name="Geib S."/>
        </authorList>
    </citation>
    <scope>NUCLEOTIDE SEQUENCE</scope>
</reference>
<dbReference type="InterPro" id="IPR013783">
    <property type="entry name" value="Ig-like_fold"/>
</dbReference>
<dbReference type="EMBL" id="GBYB01001126">
    <property type="protein sequence ID" value="JAG70893.1"/>
    <property type="molecule type" value="Transcribed_RNA"/>
</dbReference>
<dbReference type="Pfam" id="PF07686">
    <property type="entry name" value="V-set"/>
    <property type="match status" value="1"/>
</dbReference>
<gene>
    <name evidence="3" type="primary">Tigit</name>
    <name evidence="3" type="ORF">g.21888</name>
</gene>
<evidence type="ECO:0000256" key="1">
    <source>
        <dbReference type="SAM" id="SignalP"/>
    </source>
</evidence>
<accession>A0A0C9R2Q8</accession>
<dbReference type="Gene3D" id="2.60.40.10">
    <property type="entry name" value="Immunoglobulins"/>
    <property type="match status" value="1"/>
</dbReference>
<keyword evidence="1" id="KW-0732">Signal</keyword>
<sequence length="148" mass="17743">MRMIFFFAIVIFWNFFIAFGFDAQIELSKYCRDKDRLITSDELDEYLLVDAELNSTLGLECHFCNEPSDDQPRMWYFQDRLQEKEEREVDLGMSNNMSSNRIHLTPELNLIIKDFELKDAGIYRCHGPLGQNMENKFNYRIERELTYL</sequence>
<evidence type="ECO:0000259" key="2">
    <source>
        <dbReference type="Pfam" id="PF07686"/>
    </source>
</evidence>
<dbReference type="InterPro" id="IPR013106">
    <property type="entry name" value="Ig_V-set"/>
</dbReference>
<name>A0A0C9R2Q8_9HYME</name>
<dbReference type="SUPFAM" id="SSF48726">
    <property type="entry name" value="Immunoglobulin"/>
    <property type="match status" value="1"/>
</dbReference>
<dbReference type="InterPro" id="IPR036179">
    <property type="entry name" value="Ig-like_dom_sf"/>
</dbReference>
<dbReference type="AlphaFoldDB" id="A0A0C9R2Q8"/>
<feature type="domain" description="Immunoglobulin V-set" evidence="2">
    <location>
        <begin position="49"/>
        <end position="136"/>
    </location>
</feature>
<protein>
    <submittedName>
        <fullName evidence="3">Tigit protein</fullName>
    </submittedName>
</protein>
<organism evidence="3">
    <name type="scientific">Fopius arisanus</name>
    <dbReference type="NCBI Taxonomy" id="64838"/>
    <lineage>
        <taxon>Eukaryota</taxon>
        <taxon>Metazoa</taxon>
        <taxon>Ecdysozoa</taxon>
        <taxon>Arthropoda</taxon>
        <taxon>Hexapoda</taxon>
        <taxon>Insecta</taxon>
        <taxon>Pterygota</taxon>
        <taxon>Neoptera</taxon>
        <taxon>Endopterygota</taxon>
        <taxon>Hymenoptera</taxon>
        <taxon>Apocrita</taxon>
        <taxon>Ichneumonoidea</taxon>
        <taxon>Braconidae</taxon>
        <taxon>Opiinae</taxon>
        <taxon>Fopius</taxon>
    </lineage>
</organism>